<organism evidence="3 4">
    <name type="scientific">Euplotes crassus</name>
    <dbReference type="NCBI Taxonomy" id="5936"/>
    <lineage>
        <taxon>Eukaryota</taxon>
        <taxon>Sar</taxon>
        <taxon>Alveolata</taxon>
        <taxon>Ciliophora</taxon>
        <taxon>Intramacronucleata</taxon>
        <taxon>Spirotrichea</taxon>
        <taxon>Hypotrichia</taxon>
        <taxon>Euplotida</taxon>
        <taxon>Euplotidae</taxon>
        <taxon>Moneuplotes</taxon>
    </lineage>
</organism>
<feature type="compositionally biased region" description="Basic residues" evidence="2">
    <location>
        <begin position="532"/>
        <end position="545"/>
    </location>
</feature>
<gene>
    <name evidence="3" type="ORF">ECRASSUSDP1_LOCUS23959</name>
</gene>
<evidence type="ECO:0000313" key="4">
    <source>
        <dbReference type="Proteomes" id="UP001295684"/>
    </source>
</evidence>
<reference evidence="3" key="1">
    <citation type="submission" date="2023-07" db="EMBL/GenBank/DDBJ databases">
        <authorList>
            <consortium name="AG Swart"/>
            <person name="Singh M."/>
            <person name="Singh A."/>
            <person name="Seah K."/>
            <person name="Emmerich C."/>
        </authorList>
    </citation>
    <scope>NUCLEOTIDE SEQUENCE</scope>
    <source>
        <strain evidence="3">DP1</strain>
    </source>
</reference>
<keyword evidence="4" id="KW-1185">Reference proteome</keyword>
<proteinExistence type="predicted"/>
<comment type="caution">
    <text evidence="3">The sequence shown here is derived from an EMBL/GenBank/DDBJ whole genome shotgun (WGS) entry which is preliminary data.</text>
</comment>
<dbReference type="AlphaFoldDB" id="A0AAD1Y0F7"/>
<name>A0AAD1Y0F7_EUPCR</name>
<keyword evidence="1" id="KW-0175">Coiled coil</keyword>
<accession>A0AAD1Y0F7</accession>
<feature type="region of interest" description="Disordered" evidence="2">
    <location>
        <begin position="524"/>
        <end position="545"/>
    </location>
</feature>
<evidence type="ECO:0000256" key="2">
    <source>
        <dbReference type="SAM" id="MobiDB-lite"/>
    </source>
</evidence>
<feature type="coiled-coil region" evidence="1">
    <location>
        <begin position="232"/>
        <end position="259"/>
    </location>
</feature>
<evidence type="ECO:0000313" key="3">
    <source>
        <dbReference type="EMBL" id="CAI2382485.1"/>
    </source>
</evidence>
<sequence length="567" mass="66210">MQSVGNIEKYGTDDLDSISEFNSSFEQLSTVSAAREKEEYLKHLKKLRYAIKIELKNEKMMSVNIVDEIFKKRLDDYTDAVNCELQHIHKYVDRLQRTITLQEVKFKQLAEIFRKFELDKTIKALQTREFGPKYLKEPESVVKKDKSYTELRDLIETNLRFVKSGTSCFDHKSIQVTDYENINKIKNLEIENKLLDTKLDEIHAKETNESRFLRESVESDFQKTKETFFQREDEYLTEINQLKNDKEKLIQEMSQVKMILKSPFLYMKYYNARFGYFPKLDICRPKSPAKHRNNGQALNYDKAVKRKMRRSSTSCFPNPVYSAVNLHPADAKKSDQKQAQKPSSSRRKRVSKDDFNYDKDFENKSSYLNLDIQTHESSSQEKKSKFCIFDKVFNKNTMKLNMKAEESEYMNSFSYKPLKSTNSQPIKSMVEKSSSQQENRELEISAKKLPSFKLPHKKTDEYGEGTVTSSKNDKSVTINSSVKSFCKENFRKLIQTKSRNPEFTSKLKLEIVATAGTTSKIVLKSNTSTTRQRSRKNKSRPRKYFKAKDNVACRSFIGGISTKSYAK</sequence>
<feature type="compositionally biased region" description="Basic and acidic residues" evidence="2">
    <location>
        <begin position="329"/>
        <end position="338"/>
    </location>
</feature>
<protein>
    <submittedName>
        <fullName evidence="3">Uncharacterized protein</fullName>
    </submittedName>
</protein>
<dbReference type="Proteomes" id="UP001295684">
    <property type="component" value="Unassembled WGS sequence"/>
</dbReference>
<feature type="region of interest" description="Disordered" evidence="2">
    <location>
        <begin position="327"/>
        <end position="357"/>
    </location>
</feature>
<evidence type="ECO:0000256" key="1">
    <source>
        <dbReference type="SAM" id="Coils"/>
    </source>
</evidence>
<dbReference type="EMBL" id="CAMPGE010024666">
    <property type="protein sequence ID" value="CAI2382485.1"/>
    <property type="molecule type" value="Genomic_DNA"/>
</dbReference>